<dbReference type="EMBL" id="LUGH01001128">
    <property type="protein sequence ID" value="OBZ81605.1"/>
    <property type="molecule type" value="Genomic_DNA"/>
</dbReference>
<gene>
    <name evidence="2" type="primary">YTX2_13</name>
    <name evidence="2" type="ORF">A0J61_10347</name>
</gene>
<dbReference type="Gene3D" id="3.60.10.10">
    <property type="entry name" value="Endonuclease/exonuclease/phosphatase"/>
    <property type="match status" value="1"/>
</dbReference>
<dbReference type="PROSITE" id="PS50878">
    <property type="entry name" value="RT_POL"/>
    <property type="match status" value="1"/>
</dbReference>
<evidence type="ECO:0000313" key="2">
    <source>
        <dbReference type="EMBL" id="OBZ81605.1"/>
    </source>
</evidence>
<dbReference type="CDD" id="cd01650">
    <property type="entry name" value="RT_nLTR_like"/>
    <property type="match status" value="1"/>
</dbReference>
<dbReference type="AlphaFoldDB" id="A0A1C7MXH7"/>
<evidence type="ECO:0000259" key="1">
    <source>
        <dbReference type="PROSITE" id="PS50878"/>
    </source>
</evidence>
<accession>A0A1C7MXH7</accession>
<dbReference type="Pfam" id="PF00078">
    <property type="entry name" value="RVT_1"/>
    <property type="match status" value="1"/>
</dbReference>
<protein>
    <submittedName>
        <fullName evidence="2">Transposon TX1 uncharacterized protein</fullName>
    </submittedName>
</protein>
<sequence>MSRSTIRIGSLNAPSIFKESHPELRKSFLTHLKSHSLSLGILCLQDVLSVQALSFTDTHQHEFRTYLFPNTSSHVTWRTVIICLNPTLTIKDFLTYLDGRCTFVSIVDALDRTVCSNLNFYIPPALGERILFFDSLRIEVPFFSLTHAATITSFILGNFNSNLKDLSFQNHVFVEPWMEWLNAHYTNCFPEALPTYTSAANHNTRKTIDYVFVDKPWMWIPSLHPRFIQLLTASENTFINQIDFEALHISVTSLPSTPPVLFVASNATKRHRVWESFKLLLQNVAKSYSRHSKARYQHILSRLQLERNDLLVSVSSAESYNGVYLPRLQQLDTAIEAVVDKETAQYSLRTATRWRGQGERNNKYFFRTSKHRQRQQTIQSLTDSNTGASITTTSGMLREARSFYTALYTPDPIDQSAVNELPDSIPQSVVLSDEDQHMLLDLFVDDDLLASFKHSPTGKSPGLDSILCDALQFSYTSSWNFTRMVLLFKKGDPTLLQNWRPLSLINVDAKIFMKLLANRFNLVLSELINPHQTGFMPNRLISDNGWLNHTLMATLRASKSLSPQVAVLLDTEKAYDRFHPGYLQQIQITVNGWLSAPVSQSKGLRQCDPLSPLLFNLAYEPLLRYILASSAFKGVGVPQLYPSKPLPCSPLDLHSRVRASPPVRLLAYADDLEIFLSSLSKWPSLLEVLVLYSRASDARTNISKTTVVSLNGAPSPEWSDLCHSVGFAWHDATSTDAVKLLGYSLYSSDVQLTRFLSRIRSKLFGHIHHIRLRGLSVRGLSVVVNSLAISRPRRQGGMSIVNIQDQASALQFICLKRLAADPEDDDFLTPWLLRFFQINTGHASVLPVLLKPSIFKHFFKFCPPMLQPLKLVGRLPALDLCESWSLPWLLDLHLSLVVTMHPTCLLPLPRIPNHYLVSDLLRFDNQMDILGASRAFIRSSRCSLLHLFDAIFLPSPTDTVACVLHPLIRNWCRLLPLSSDVPVASPFPTDSNTYLPSMSDWLIDVERRGPIAVFDVRLSQLRRWWAKDRQVLEIVSVATPPTSRFHALVAAFA</sequence>
<dbReference type="Proteomes" id="UP000093000">
    <property type="component" value="Unassembled WGS sequence"/>
</dbReference>
<proteinExistence type="predicted"/>
<name>A0A1C7MXH7_9FUNG</name>
<dbReference type="InParanoid" id="A0A1C7MXH7"/>
<keyword evidence="3" id="KW-1185">Reference proteome</keyword>
<dbReference type="SUPFAM" id="SSF56219">
    <property type="entry name" value="DNase I-like"/>
    <property type="match status" value="1"/>
</dbReference>
<organism evidence="2 3">
    <name type="scientific">Choanephora cucurbitarum</name>
    <dbReference type="NCBI Taxonomy" id="101091"/>
    <lineage>
        <taxon>Eukaryota</taxon>
        <taxon>Fungi</taxon>
        <taxon>Fungi incertae sedis</taxon>
        <taxon>Mucoromycota</taxon>
        <taxon>Mucoromycotina</taxon>
        <taxon>Mucoromycetes</taxon>
        <taxon>Mucorales</taxon>
        <taxon>Mucorineae</taxon>
        <taxon>Choanephoraceae</taxon>
        <taxon>Choanephoroideae</taxon>
        <taxon>Choanephora</taxon>
    </lineage>
</organism>
<evidence type="ECO:0000313" key="3">
    <source>
        <dbReference type="Proteomes" id="UP000093000"/>
    </source>
</evidence>
<feature type="domain" description="Reverse transcriptase" evidence="1">
    <location>
        <begin position="468"/>
        <end position="745"/>
    </location>
</feature>
<dbReference type="InterPro" id="IPR000477">
    <property type="entry name" value="RT_dom"/>
</dbReference>
<comment type="caution">
    <text evidence="2">The sequence shown here is derived from an EMBL/GenBank/DDBJ whole genome shotgun (WGS) entry which is preliminary data.</text>
</comment>
<dbReference type="InterPro" id="IPR036691">
    <property type="entry name" value="Endo/exonu/phosph_ase_sf"/>
</dbReference>
<reference evidence="2 3" key="1">
    <citation type="submission" date="2016-03" db="EMBL/GenBank/DDBJ databases">
        <title>Choanephora cucurbitarum.</title>
        <authorList>
            <person name="Min B."/>
            <person name="Park H."/>
            <person name="Park J.-H."/>
            <person name="Shin H.-D."/>
            <person name="Choi I.-G."/>
        </authorList>
    </citation>
    <scope>NUCLEOTIDE SEQUENCE [LARGE SCALE GENOMIC DNA]</scope>
    <source>
        <strain evidence="2 3">KUS-F28377</strain>
    </source>
</reference>
<dbReference type="PANTHER" id="PTHR19446">
    <property type="entry name" value="REVERSE TRANSCRIPTASES"/>
    <property type="match status" value="1"/>
</dbReference>
<dbReference type="OrthoDB" id="2281256at2759"/>